<dbReference type="EMBL" id="MN740430">
    <property type="protein sequence ID" value="QHU06069.1"/>
    <property type="molecule type" value="Genomic_DNA"/>
</dbReference>
<dbReference type="AlphaFoldDB" id="A0A6C0JKE7"/>
<organism evidence="1">
    <name type="scientific">viral metagenome</name>
    <dbReference type="NCBI Taxonomy" id="1070528"/>
    <lineage>
        <taxon>unclassified sequences</taxon>
        <taxon>metagenomes</taxon>
        <taxon>organismal metagenomes</taxon>
    </lineage>
</organism>
<protein>
    <submittedName>
        <fullName evidence="1">Uncharacterized protein</fullName>
    </submittedName>
</protein>
<sequence>MTDYLIDITLKDITDLGNTNYNLFIKIDKNGNVDIKQQYIHLRSGCEGNEYSRISDLLIINDNIPIPSCMINMLKNLFSLPNSPILPNAISRLPLNMRHYENVIESIKILKNDIVNSQSKLIELI</sequence>
<proteinExistence type="predicted"/>
<accession>A0A6C0JKE7</accession>
<evidence type="ECO:0000313" key="1">
    <source>
        <dbReference type="EMBL" id="QHU06069.1"/>
    </source>
</evidence>
<name>A0A6C0JKE7_9ZZZZ</name>
<reference evidence="1" key="1">
    <citation type="journal article" date="2020" name="Nature">
        <title>Giant virus diversity and host interactions through global metagenomics.</title>
        <authorList>
            <person name="Schulz F."/>
            <person name="Roux S."/>
            <person name="Paez-Espino D."/>
            <person name="Jungbluth S."/>
            <person name="Walsh D.A."/>
            <person name="Denef V.J."/>
            <person name="McMahon K.D."/>
            <person name="Konstantinidis K.T."/>
            <person name="Eloe-Fadrosh E.A."/>
            <person name="Kyrpides N.C."/>
            <person name="Woyke T."/>
        </authorList>
    </citation>
    <scope>NUCLEOTIDE SEQUENCE</scope>
    <source>
        <strain evidence="1">GVMAG-M-3300027747-57</strain>
    </source>
</reference>